<dbReference type="InterPro" id="IPR036871">
    <property type="entry name" value="PX_dom_sf"/>
</dbReference>
<evidence type="ECO:0000259" key="11">
    <source>
        <dbReference type="PROSITE" id="PS50195"/>
    </source>
</evidence>
<dbReference type="PANTHER" id="PTHR47554">
    <property type="entry name" value="SORTING NEXIN MVP1"/>
    <property type="match status" value="1"/>
</dbReference>
<keyword evidence="7" id="KW-0653">Protein transport</keyword>
<gene>
    <name evidence="12" type="primary">MVP1</name>
    <name evidence="12" type="ORF">C6P45_000524</name>
</gene>
<evidence type="ECO:0000313" key="12">
    <source>
        <dbReference type="EMBL" id="KAG0664854.1"/>
    </source>
</evidence>
<dbReference type="GO" id="GO:0016020">
    <property type="term" value="C:membrane"/>
    <property type="evidence" value="ECO:0007669"/>
    <property type="project" value="UniProtKB-SubCell"/>
</dbReference>
<name>A0A9P6W7T0_MAUEX</name>
<feature type="region of interest" description="Disordered" evidence="10">
    <location>
        <begin position="124"/>
        <end position="146"/>
    </location>
</feature>
<dbReference type="Pfam" id="PF19566">
    <property type="entry name" value="Snx8_BAR_dom"/>
    <property type="match status" value="1"/>
</dbReference>
<comment type="subcellular location">
    <subcellularLocation>
        <location evidence="2">Cytoplasm</location>
    </subcellularLocation>
    <subcellularLocation>
        <location evidence="1">Membrane</location>
        <topology evidence="1">Peripheral membrane protein</topology>
        <orientation evidence="1">Cytoplasmic side</orientation>
    </subcellularLocation>
</comment>
<keyword evidence="6" id="KW-0963">Cytoplasm</keyword>
<dbReference type="CDD" id="cd06866">
    <property type="entry name" value="PX_SNX8_Mvp1p_like"/>
    <property type="match status" value="1"/>
</dbReference>
<feature type="domain" description="PX" evidence="11">
    <location>
        <begin position="162"/>
        <end position="282"/>
    </location>
</feature>
<comment type="caution">
    <text evidence="12">The sequence shown here is derived from an EMBL/GenBank/DDBJ whole genome shotgun (WGS) entry which is preliminary data.</text>
</comment>
<evidence type="ECO:0000256" key="2">
    <source>
        <dbReference type="ARBA" id="ARBA00004496"/>
    </source>
</evidence>
<keyword evidence="5" id="KW-0813">Transport</keyword>
<dbReference type="CDD" id="cd07597">
    <property type="entry name" value="BAR_SNX8"/>
    <property type="match status" value="1"/>
</dbReference>
<dbReference type="GO" id="GO:0006623">
    <property type="term" value="P:protein targeting to vacuole"/>
    <property type="evidence" value="ECO:0007669"/>
    <property type="project" value="TreeGrafter"/>
</dbReference>
<dbReference type="Pfam" id="PF00787">
    <property type="entry name" value="PX"/>
    <property type="match status" value="1"/>
</dbReference>
<dbReference type="InterPro" id="IPR045734">
    <property type="entry name" value="Snx8_BAR_dom"/>
</dbReference>
<evidence type="ECO:0000256" key="7">
    <source>
        <dbReference type="ARBA" id="ARBA00022927"/>
    </source>
</evidence>
<evidence type="ECO:0000313" key="13">
    <source>
        <dbReference type="Proteomes" id="UP000750334"/>
    </source>
</evidence>
<feature type="compositionally biased region" description="Low complexity" evidence="10">
    <location>
        <begin position="125"/>
        <end position="145"/>
    </location>
</feature>
<evidence type="ECO:0000256" key="3">
    <source>
        <dbReference type="ARBA" id="ARBA00010883"/>
    </source>
</evidence>
<proteinExistence type="inferred from homology"/>
<evidence type="ECO:0000256" key="6">
    <source>
        <dbReference type="ARBA" id="ARBA00022490"/>
    </source>
</evidence>
<dbReference type="FunFam" id="3.30.1520.10:FF:000042">
    <property type="entry name" value="Sorting nexin mvp1"/>
    <property type="match status" value="1"/>
</dbReference>
<feature type="compositionally biased region" description="Polar residues" evidence="10">
    <location>
        <begin position="15"/>
        <end position="28"/>
    </location>
</feature>
<comment type="similarity">
    <text evidence="3">Belongs to the sorting nexin family.</text>
</comment>
<dbReference type="EMBL" id="PUHR01000116">
    <property type="protein sequence ID" value="KAG0664854.1"/>
    <property type="molecule type" value="Genomic_DNA"/>
</dbReference>
<dbReference type="PROSITE" id="PS50195">
    <property type="entry name" value="PX"/>
    <property type="match status" value="1"/>
</dbReference>
<reference evidence="12 13" key="1">
    <citation type="submission" date="2020-11" db="EMBL/GenBank/DDBJ databases">
        <title>Kefir isolates.</title>
        <authorList>
            <person name="Marcisauskas S."/>
            <person name="Kim Y."/>
            <person name="Blasche S."/>
        </authorList>
    </citation>
    <scope>NUCLEOTIDE SEQUENCE [LARGE SCALE GENOMIC DNA]</scope>
    <source>
        <strain evidence="12 13">OG2</strain>
    </source>
</reference>
<dbReference type="GO" id="GO:0005829">
    <property type="term" value="C:cytosol"/>
    <property type="evidence" value="ECO:0007669"/>
    <property type="project" value="GOC"/>
</dbReference>
<evidence type="ECO:0000256" key="5">
    <source>
        <dbReference type="ARBA" id="ARBA00022448"/>
    </source>
</evidence>
<sequence length="553" mass="63282">MSIPDPNGHDVWASGTENNVNNNHSPWTKANQGIVQVDPEPVISSGVNSLSLGNGSSGNSLFGNDTNTGTSIFAEPNSETVEQSVWGEPVSRNDATADKGQLPTISDPLTRSLNIFNDDERNIGSSSSAFNNENSNPTESTSTNEDLSEWIKETRKLYNPLVADIVSIEEIPEREGLLFKHINYKLTLSADLPNTETSQSNNVIRRYSDFDWLQEVLLKRYPFRMIPELPPKKIRTSQNLDPTFLKKRQHGLYNFINLIMKHPILKEDDLVLTFLTVPTDLSTWRKQLNNRFDTVDEFQHKKITKEFINLWKPQLSVHLNSAAGTIDASIETWNKINIIIQRSQRRLQQKIHENSIMNNLLKDLQGETAIMYPIDIDEDNNKTVLDINNNLSIINQHLLDLNKLNDDGISKLSQELIPKFGLYIDILISLKNMFERYRIMATNNIPQLQRHIEIDMERLEGMKGKPDSSGVEYDRLRLSIKKDRASIVQQLNRSWLIRQCILYEFSLFQETQFLISNAFRDWVRLNSTSTELNMNALEKLTNLIDTMPVSNSL</sequence>
<dbReference type="OrthoDB" id="10064318at2759"/>
<keyword evidence="8" id="KW-0472">Membrane</keyword>
<protein>
    <recommendedName>
        <fullName evidence="4">Sorting nexin MVP1</fullName>
    </recommendedName>
    <alternativeName>
        <fullName evidence="9">Sorting nexin mvp1</fullName>
    </alternativeName>
</protein>
<evidence type="ECO:0000256" key="1">
    <source>
        <dbReference type="ARBA" id="ARBA00004287"/>
    </source>
</evidence>
<accession>A0A9P6W7T0</accession>
<dbReference type="SUPFAM" id="SSF64268">
    <property type="entry name" value="PX domain"/>
    <property type="match status" value="1"/>
</dbReference>
<feature type="region of interest" description="Disordered" evidence="10">
    <location>
        <begin position="60"/>
        <end position="111"/>
    </location>
</feature>
<dbReference type="InterPro" id="IPR001683">
    <property type="entry name" value="PX_dom"/>
</dbReference>
<dbReference type="InterPro" id="IPR028662">
    <property type="entry name" value="SNX8/Mvp1"/>
</dbReference>
<feature type="region of interest" description="Disordered" evidence="10">
    <location>
        <begin position="1"/>
        <end position="28"/>
    </location>
</feature>
<keyword evidence="13" id="KW-1185">Reference proteome</keyword>
<evidence type="ECO:0000256" key="9">
    <source>
        <dbReference type="ARBA" id="ARBA00072009"/>
    </source>
</evidence>
<dbReference type="GO" id="GO:0005768">
    <property type="term" value="C:endosome"/>
    <property type="evidence" value="ECO:0007669"/>
    <property type="project" value="TreeGrafter"/>
</dbReference>
<organism evidence="12 13">
    <name type="scientific">Maudiozyma exigua</name>
    <name type="common">Yeast</name>
    <name type="synonym">Kazachstania exigua</name>
    <dbReference type="NCBI Taxonomy" id="34358"/>
    <lineage>
        <taxon>Eukaryota</taxon>
        <taxon>Fungi</taxon>
        <taxon>Dikarya</taxon>
        <taxon>Ascomycota</taxon>
        <taxon>Saccharomycotina</taxon>
        <taxon>Saccharomycetes</taxon>
        <taxon>Saccharomycetales</taxon>
        <taxon>Saccharomycetaceae</taxon>
        <taxon>Maudiozyma</taxon>
    </lineage>
</organism>
<dbReference type="GO" id="GO:0032266">
    <property type="term" value="F:phosphatidylinositol-3-phosphate binding"/>
    <property type="evidence" value="ECO:0007669"/>
    <property type="project" value="TreeGrafter"/>
</dbReference>
<dbReference type="Proteomes" id="UP000750334">
    <property type="component" value="Unassembled WGS sequence"/>
</dbReference>
<dbReference type="AlphaFoldDB" id="A0A9P6W7T0"/>
<dbReference type="GO" id="GO:0042147">
    <property type="term" value="P:retrograde transport, endosome to Golgi"/>
    <property type="evidence" value="ECO:0007669"/>
    <property type="project" value="InterPro"/>
</dbReference>
<dbReference type="Gene3D" id="3.30.1520.10">
    <property type="entry name" value="Phox-like domain"/>
    <property type="match status" value="1"/>
</dbReference>
<evidence type="ECO:0000256" key="4">
    <source>
        <dbReference type="ARBA" id="ARBA00014268"/>
    </source>
</evidence>
<dbReference type="PANTHER" id="PTHR47554:SF1">
    <property type="entry name" value="SORTING NEXIN MVP1"/>
    <property type="match status" value="1"/>
</dbReference>
<evidence type="ECO:0000256" key="8">
    <source>
        <dbReference type="ARBA" id="ARBA00023136"/>
    </source>
</evidence>
<evidence type="ECO:0000256" key="10">
    <source>
        <dbReference type="SAM" id="MobiDB-lite"/>
    </source>
</evidence>
<feature type="compositionally biased region" description="Polar residues" evidence="10">
    <location>
        <begin position="65"/>
        <end position="83"/>
    </location>
</feature>
<dbReference type="InterPro" id="IPR035704">
    <property type="entry name" value="SNX8/Mvp1_PX"/>
</dbReference>
<dbReference type="SMART" id="SM00312">
    <property type="entry name" value="PX"/>
    <property type="match status" value="1"/>
</dbReference>